<dbReference type="InterPro" id="IPR001310">
    <property type="entry name" value="Histidine_triad_HIT"/>
</dbReference>
<feature type="short sequence motif" description="Histidine triad motif" evidence="2 3">
    <location>
        <begin position="89"/>
        <end position="93"/>
    </location>
</feature>
<name>A0A1F7GAU1_9BACT</name>
<dbReference type="EMBL" id="MFZF01000022">
    <property type="protein sequence ID" value="OGK16004.1"/>
    <property type="molecule type" value="Genomic_DNA"/>
</dbReference>
<evidence type="ECO:0000256" key="2">
    <source>
        <dbReference type="PIRSR" id="PIRSR601310-3"/>
    </source>
</evidence>
<evidence type="ECO:0000256" key="1">
    <source>
        <dbReference type="PIRSR" id="PIRSR601310-1"/>
    </source>
</evidence>
<reference evidence="5 6" key="1">
    <citation type="journal article" date="2016" name="Nat. Commun.">
        <title>Thousands of microbial genomes shed light on interconnected biogeochemical processes in an aquifer system.</title>
        <authorList>
            <person name="Anantharaman K."/>
            <person name="Brown C.T."/>
            <person name="Hug L.A."/>
            <person name="Sharon I."/>
            <person name="Castelle C.J."/>
            <person name="Probst A.J."/>
            <person name="Thomas B.C."/>
            <person name="Singh A."/>
            <person name="Wilkins M.J."/>
            <person name="Karaoz U."/>
            <person name="Brodie E.L."/>
            <person name="Williams K.H."/>
            <person name="Hubbard S.S."/>
            <person name="Banfield J.F."/>
        </authorList>
    </citation>
    <scope>NUCLEOTIDE SEQUENCE [LARGE SCALE GENOMIC DNA]</scope>
</reference>
<evidence type="ECO:0000256" key="3">
    <source>
        <dbReference type="PROSITE-ProRule" id="PRU00464"/>
    </source>
</evidence>
<evidence type="ECO:0000313" key="6">
    <source>
        <dbReference type="Proteomes" id="UP000178372"/>
    </source>
</evidence>
<dbReference type="Gene3D" id="3.30.428.10">
    <property type="entry name" value="HIT-like"/>
    <property type="match status" value="1"/>
</dbReference>
<dbReference type="PANTHER" id="PTHR46648:SF1">
    <property type="entry name" value="ADENOSINE 5'-MONOPHOSPHORAMIDASE HNT1"/>
    <property type="match status" value="1"/>
</dbReference>
<comment type="caution">
    <text evidence="5">The sequence shown here is derived from an EMBL/GenBank/DDBJ whole genome shotgun (WGS) entry which is preliminary data.</text>
</comment>
<accession>A0A1F7GAU1</accession>
<feature type="active site" description="Tele-AMP-histidine intermediate" evidence="1">
    <location>
        <position position="91"/>
    </location>
</feature>
<feature type="domain" description="HIT" evidence="4">
    <location>
        <begin position="5"/>
        <end position="104"/>
    </location>
</feature>
<dbReference type="PROSITE" id="PS51084">
    <property type="entry name" value="HIT_2"/>
    <property type="match status" value="1"/>
</dbReference>
<sequence>MENCIFCKIVKGQISSYKVFKDENFFAFLDIHPASPGHTLLIPKKHIRWVHDVEPFDKYWEVARIIMRKLDMALDPQWIQYFVHGAIPHAHIHIIPRYDDVTTAQDLLQQSGVTSSNEELAEVAEKIRQTA</sequence>
<dbReference type="PRINTS" id="PR00332">
    <property type="entry name" value="HISTRIAD"/>
</dbReference>
<dbReference type="SUPFAM" id="SSF54197">
    <property type="entry name" value="HIT-like"/>
    <property type="match status" value="1"/>
</dbReference>
<evidence type="ECO:0000259" key="4">
    <source>
        <dbReference type="PROSITE" id="PS51084"/>
    </source>
</evidence>
<organism evidence="5 6">
    <name type="scientific">Candidatus Roizmanbacteria bacterium RIFCSPHIGHO2_01_FULL_39_12b</name>
    <dbReference type="NCBI Taxonomy" id="1802030"/>
    <lineage>
        <taxon>Bacteria</taxon>
        <taxon>Candidatus Roizmaniibacteriota</taxon>
    </lineage>
</organism>
<dbReference type="GO" id="GO:0003824">
    <property type="term" value="F:catalytic activity"/>
    <property type="evidence" value="ECO:0007669"/>
    <property type="project" value="InterPro"/>
</dbReference>
<evidence type="ECO:0000313" key="5">
    <source>
        <dbReference type="EMBL" id="OGK16004.1"/>
    </source>
</evidence>
<dbReference type="GO" id="GO:0009117">
    <property type="term" value="P:nucleotide metabolic process"/>
    <property type="evidence" value="ECO:0007669"/>
    <property type="project" value="TreeGrafter"/>
</dbReference>
<dbReference type="InterPro" id="IPR036265">
    <property type="entry name" value="HIT-like_sf"/>
</dbReference>
<protein>
    <recommendedName>
        <fullName evidence="4">HIT domain-containing protein</fullName>
    </recommendedName>
</protein>
<dbReference type="Pfam" id="PF01230">
    <property type="entry name" value="HIT"/>
    <property type="match status" value="1"/>
</dbReference>
<gene>
    <name evidence="5" type="ORF">A2690_00940</name>
</gene>
<dbReference type="Proteomes" id="UP000178372">
    <property type="component" value="Unassembled WGS sequence"/>
</dbReference>
<dbReference type="InterPro" id="IPR011146">
    <property type="entry name" value="HIT-like"/>
</dbReference>
<dbReference type="PANTHER" id="PTHR46648">
    <property type="entry name" value="HIT FAMILY PROTEIN 1"/>
    <property type="match status" value="1"/>
</dbReference>
<dbReference type="AlphaFoldDB" id="A0A1F7GAU1"/>
<proteinExistence type="predicted"/>